<comment type="caution">
    <text evidence="3">The sequence shown here is derived from an EMBL/GenBank/DDBJ whole genome shotgun (WGS) entry which is preliminary data.</text>
</comment>
<protein>
    <submittedName>
        <fullName evidence="3">Family 10 glycosylhydrolase</fullName>
    </submittedName>
</protein>
<accession>A0A832XMA9</accession>
<dbReference type="NCBIfam" id="NF047446">
    <property type="entry name" value="barrel_OmpL47"/>
    <property type="match status" value="3"/>
</dbReference>
<dbReference type="InterPro" id="IPR013783">
    <property type="entry name" value="Ig-like_fold"/>
</dbReference>
<dbReference type="Proteomes" id="UP000646946">
    <property type="component" value="Unassembled WGS sequence"/>
</dbReference>
<dbReference type="Pfam" id="PF07705">
    <property type="entry name" value="CARDB"/>
    <property type="match status" value="2"/>
</dbReference>
<dbReference type="InterPro" id="IPR052177">
    <property type="entry name" value="Divisome_Glycosyl_Hydrolase"/>
</dbReference>
<dbReference type="InterPro" id="IPR017853">
    <property type="entry name" value="GH"/>
</dbReference>
<dbReference type="InterPro" id="IPR025275">
    <property type="entry name" value="DUF4015"/>
</dbReference>
<evidence type="ECO:0000313" key="3">
    <source>
        <dbReference type="EMBL" id="HIK00953.1"/>
    </source>
</evidence>
<feature type="domain" description="DUF4015" evidence="2">
    <location>
        <begin position="471"/>
        <end position="628"/>
    </location>
</feature>
<sequence length="2698" mass="296637">MGVVVRKFLFPRQKSLKFAVILLFFILFSVSLSYSTFAFHIGELHASVSPTSVATTPSNTITLTVTVGNTLRLTSLDIYINNVFKGSVPACGLFCPANKQFSYSFLASSTPKNYNVGIDVKAVANGWDKGTWTKSFLIPVSVSETPAQPVIKADITSFVVNSGTFNPGDTVNATVTIKNTGTNAYRFYVGYSLQDPNRNYIDIPYQEAYLSVGSSKTLTFKWTVPSTPVSGTYNAVTAVWKTQSGGKLSDEVARQWKYNAFSVSTDVVKGEITSFTVSPGTFRPEDTVRANITVKNTGTKDNTFYVKFSVRDSGGVISDTPYQQTFLTAGASKSLNFSWKVPSTARTGAYDATAALFKTLSGGQPSGELDREWKYSAFSVTTALAKTNYIRGFFIRPFARPADHYGNPHDINTVISDIKRIEGTFGIDIDAAYVNFRSGNFGGDAFQDYLYYQQTQYPSVVVPYAKGNDFLKTWIKSFHDNNIKVHAWITLFNDNMLLEHPELIGKTRAQIEVPGCEGFVNPAIPEVRNFELSIIKEIAANPNYNIDGINLDYVRYPERNSTCNPTVDKNVITNFVAEVKNELAKIEQQKGRDIVLSADLFTFPADASVGQDVGALAQHIEFLHPMIYNGAEGKTESNLLISGANVFYSATCAGKGCKYAPATRTHNLKVNRDNAIDKIKSDISTSSALISNGYVLFEYSYLSTYTTPYIKGNAAWVYSAEDQYNQVYISQIKAHNSKALDNDKIRYLFCKAGRIDVDSLSIVYDSSKLNWCKSNFPELEVYPMIDRGDYNTVGKKFSDLSSSELKTLADKIADLIINEKGVHLNIEPDNSNTVSLIYKLRESLGDNEFKYIISATAQDGVLFPLDLDKRADFVVLMNYDKAKDLSSYKSAADHHSSTFLSRLNLGKGRGIIGLPAIATGTEYEWQQTHPGHVITENTSYKMFDYFRAGFDSIDKNNPKFIGVSLWAFHPSYCLRHDDPAATSENCPIVITEEEFMYLRGELQMFNAPTSGEIIRDGILTNSYSIKNVIQIFSGLTNLIFQVRWGGSDIDVVVETPNGTNISRATIGDVEFTSTATSEYYKIANPDAGNWTVYINPIDIPASGENYTFTTLTESPTDLFISPSDISFSNSAPLENTVVQITANVHNLGGQTPTGGVNVSFYDGAPGNSKLIGSTLLAVPVGGSATAQINWIATLGTQNIYVSVDPSNLISESNESNNIAFKQLTVKSGADVAVFREDVTFSPETPLADELIVVNITLHNLGDTDSGLFRTGLIIEGVKTITEQVLNIPSHSTYFVNHSFTLPVGKYRLKVFTDIFNVLSEPNETNNIVEFDLEVFELRPPVIAIRSPLQKGYSYKENLTLDFSATAEAGLKSISAQLDTTPANNGDAFDLFNFTLGKHNLTVTATDNLGRTVKKAAVFSVIDRIPPETSANIIEGRLGNNEWFGSDVKVELTAKDEKSGLKETGYNFDNSGNFLQYTEPVQIANEGTTTLYYRSIDNAGILEGANPFSITTFSDGSAKKTLLFKAEEIVNLSIPKDAKIISATLDVQGKSTALPTTPSSAGWEMADDGPGEGIIWNIAPYRLDNIDFRFTYAQVPTSGWEAAPDLSTIEFVRVPSNLAPCSGDYSTQLDYKYFRRKLFVPDSASSVKIKYSWIDDSTQARINGVAAALGGGAGGDRFFIDNAANNNLINYFTKGAENEIVLVAQDSCGTDFRAQGVEIFVDNVKINLFSAFSDFDIKAAITQQAGNAQNYQIFGKATALGETVSANLEESLNETVQPLNTCMWAGYPTPEWNSYSIARESIIPGQKYRITVRGGASGAYPGISAFVELTDPSWKITTFEKQSIAPTMALTYDSKKVTITYTGGPSCSYCACRDGGTLDVSFIVEKFEIFPLNPNMDAGADGDYEWQHSGALTTKVTTPDFSAELNEHLRACADASGVCTIPLKFFAQSGNLEISNLNIQVAPFEGNIESLKNIIVKIDKSAPTIITNIPRDWMNETVEAKLTAEDNLSGVAYLYYCTDKENTCDPLLVAENTSSYNFTITDENVTYIRYYAVDNANNVGQIKSSPLKIDKTPPEINIFSPRSYYYYYSEEFIEIAYDSFDSLSGVFDVIVKLDGVIIEGTFATLRDIGIGLHKLLIEAWDNAGNYATGFVAFEVFDDTTPPVSTATWQGEQGNNEWYITDVTIEIEATDDQSGVARIEYDYDDEFYENYNNPVVVSREGETNFTYRAIDRAGNEEELKLVQLKIDKTPPEIEDDSPSGWYKEDIIVTLSASDSMSGIAATYYCVTQTNNCDPNISGNTINVSEEGRNYINYYAEDNAGLTSAVKTAEVLIDRTPPNTIDNAPAVWVNKDVTVTLSATDSASGVAKTFYSIDGAGFVEGTVLLISPEGAHTIKYYSIDVAGNVEAQKTATVRIDRTAPSTTAAGIDSLWHNSNIQITLSSSDNLAGINKTYYTIYHDGVTQGIKSLGTNGQPIITYEDDDNWIEYWSTDNAENEEVHTIKKQIKLDKTKPNVDVWLDPLKDLYSFLEPLPVQYSASDPQVQGTPSNSLTKVWDIDGTVVQDPTNITNWLGTHTLTLKATDLAGNSNSDSVQFTTALELVGEDQLKITPEVLKVNPGILTVHINFPAPYEDAEILSGVCDYAQHVDIAGHNIKFEREDIEEALAARGETLDIHFEVNGTFSYNGHTYMFKGSDNITRIED</sequence>
<dbReference type="SUPFAM" id="SSF51445">
    <property type="entry name" value="(Trans)glycosidases"/>
    <property type="match status" value="3"/>
</dbReference>
<dbReference type="EMBL" id="DVAB01000049">
    <property type="protein sequence ID" value="HIK00953.1"/>
    <property type="molecule type" value="Genomic_DNA"/>
</dbReference>
<dbReference type="InterPro" id="IPR058094">
    <property type="entry name" value="Ig-like_OmpL47-like"/>
</dbReference>
<reference evidence="3 4" key="1">
    <citation type="journal article" name="Nat. Commun.">
        <title>Undinarchaeota illuminate DPANN phylogeny and the impact of gene transfer on archaeal evolution.</title>
        <authorList>
            <person name="Dombrowski N."/>
            <person name="Williams T.A."/>
            <person name="Sun J."/>
            <person name="Woodcroft B.J."/>
            <person name="Lee J.H."/>
            <person name="Minh B.Q."/>
            <person name="Rinke C."/>
            <person name="Spang A."/>
        </authorList>
    </citation>
    <scope>NUCLEOTIDE SEQUENCE [LARGE SCALE GENOMIC DNA]</scope>
    <source>
        <strain evidence="3">MAG_bin1129</strain>
    </source>
</reference>
<evidence type="ECO:0000259" key="2">
    <source>
        <dbReference type="Pfam" id="PF13200"/>
    </source>
</evidence>
<dbReference type="Gene3D" id="3.20.20.80">
    <property type="entry name" value="Glycosidases"/>
    <property type="match status" value="2"/>
</dbReference>
<dbReference type="PANTHER" id="PTHR43405:SF1">
    <property type="entry name" value="GLYCOSYL HYDROLASE DIGH"/>
    <property type="match status" value="1"/>
</dbReference>
<organism evidence="3 4">
    <name type="scientific">Candidatus Naiadarchaeum limnaeum</name>
    <dbReference type="NCBI Taxonomy" id="2756139"/>
    <lineage>
        <taxon>Archaea</taxon>
        <taxon>Candidatus Undinarchaeota</taxon>
        <taxon>Candidatus Undinarchaeia</taxon>
        <taxon>Candidatus Naiadarchaeales</taxon>
        <taxon>Candidatus Naiadarchaeaceae</taxon>
        <taxon>Candidatus Naiadarchaeum</taxon>
    </lineage>
</organism>
<dbReference type="Pfam" id="PF13200">
    <property type="entry name" value="DUF4015"/>
    <property type="match status" value="1"/>
</dbReference>
<dbReference type="Gene3D" id="2.60.40.10">
    <property type="entry name" value="Immunoglobulins"/>
    <property type="match status" value="4"/>
</dbReference>
<proteinExistence type="predicted"/>
<feature type="domain" description="CARDB" evidence="1">
    <location>
        <begin position="1117"/>
        <end position="1218"/>
    </location>
</feature>
<dbReference type="GO" id="GO:0016787">
    <property type="term" value="F:hydrolase activity"/>
    <property type="evidence" value="ECO:0007669"/>
    <property type="project" value="UniProtKB-KW"/>
</dbReference>
<gene>
    <name evidence="3" type="ORF">H1016_05475</name>
</gene>
<keyword evidence="4" id="KW-1185">Reference proteome</keyword>
<dbReference type="PANTHER" id="PTHR43405">
    <property type="entry name" value="GLYCOSYL HYDROLASE DIGH"/>
    <property type="match status" value="1"/>
</dbReference>
<feature type="domain" description="CARDB" evidence="1">
    <location>
        <begin position="1238"/>
        <end position="1328"/>
    </location>
</feature>
<evidence type="ECO:0000313" key="4">
    <source>
        <dbReference type="Proteomes" id="UP000646946"/>
    </source>
</evidence>
<name>A0A832XMA9_9ARCH</name>
<evidence type="ECO:0000259" key="1">
    <source>
        <dbReference type="Pfam" id="PF07705"/>
    </source>
</evidence>
<dbReference type="InterPro" id="IPR011635">
    <property type="entry name" value="CARDB"/>
</dbReference>
<dbReference type="Gene3D" id="3.30.1920.20">
    <property type="match status" value="4"/>
</dbReference>